<gene>
    <name evidence="1" type="ORF">V8G54_036486</name>
</gene>
<dbReference type="EMBL" id="CP144690">
    <property type="protein sequence ID" value="WVY90972.1"/>
    <property type="molecule type" value="Genomic_DNA"/>
</dbReference>
<proteinExistence type="predicted"/>
<reference evidence="1 2" key="1">
    <citation type="journal article" date="2023" name="Life. Sci Alliance">
        <title>Evolutionary insights into 3D genome organization and epigenetic landscape of Vigna mungo.</title>
        <authorList>
            <person name="Junaid A."/>
            <person name="Singh B."/>
            <person name="Bhatia S."/>
        </authorList>
    </citation>
    <scope>NUCLEOTIDE SEQUENCE [LARGE SCALE GENOMIC DNA]</scope>
    <source>
        <strain evidence="1">Urdbean</strain>
    </source>
</reference>
<dbReference type="Proteomes" id="UP001374535">
    <property type="component" value="Chromosome 11"/>
</dbReference>
<accession>A0AAQ3RFN8</accession>
<dbReference type="AlphaFoldDB" id="A0AAQ3RFN8"/>
<protein>
    <submittedName>
        <fullName evidence="1">Uncharacterized protein</fullName>
    </submittedName>
</protein>
<name>A0AAQ3RFN8_VIGMU</name>
<evidence type="ECO:0000313" key="1">
    <source>
        <dbReference type="EMBL" id="WVY90972.1"/>
    </source>
</evidence>
<sequence>MKATIESIGFQRTLSHAMTLVTGRALQDSVRIASKFSEMEETYSSLGSLRYDVIVDVAPEIKWIPDNNAYKNLKIVGDIVVLDISATTIDQDESNVKNIPSAESKGLVLCLKDDNG</sequence>
<evidence type="ECO:0000313" key="2">
    <source>
        <dbReference type="Proteomes" id="UP001374535"/>
    </source>
</evidence>
<organism evidence="1 2">
    <name type="scientific">Vigna mungo</name>
    <name type="common">Black gram</name>
    <name type="synonym">Phaseolus mungo</name>
    <dbReference type="NCBI Taxonomy" id="3915"/>
    <lineage>
        <taxon>Eukaryota</taxon>
        <taxon>Viridiplantae</taxon>
        <taxon>Streptophyta</taxon>
        <taxon>Embryophyta</taxon>
        <taxon>Tracheophyta</taxon>
        <taxon>Spermatophyta</taxon>
        <taxon>Magnoliopsida</taxon>
        <taxon>eudicotyledons</taxon>
        <taxon>Gunneridae</taxon>
        <taxon>Pentapetalae</taxon>
        <taxon>rosids</taxon>
        <taxon>fabids</taxon>
        <taxon>Fabales</taxon>
        <taxon>Fabaceae</taxon>
        <taxon>Papilionoideae</taxon>
        <taxon>50 kb inversion clade</taxon>
        <taxon>NPAAA clade</taxon>
        <taxon>indigoferoid/millettioid clade</taxon>
        <taxon>Phaseoleae</taxon>
        <taxon>Vigna</taxon>
    </lineage>
</organism>
<keyword evidence="2" id="KW-1185">Reference proteome</keyword>